<evidence type="ECO:0000313" key="4">
    <source>
        <dbReference type="Proteomes" id="UP000006038"/>
    </source>
</evidence>
<evidence type="ECO:0000256" key="2">
    <source>
        <dbReference type="SAM" id="MobiDB-lite"/>
    </source>
</evidence>
<evidence type="ECO:0000256" key="1">
    <source>
        <dbReference type="SAM" id="Coils"/>
    </source>
</evidence>
<name>J3MBK9_ORYBR</name>
<dbReference type="OMA" id="EHAHIIC"/>
<dbReference type="eggNOG" id="ENOG502S94V">
    <property type="taxonomic scope" value="Eukaryota"/>
</dbReference>
<dbReference type="EnsemblPlants" id="OB06G14030.1">
    <property type="protein sequence ID" value="OB06G14030.1"/>
    <property type="gene ID" value="OB06G14030"/>
</dbReference>
<keyword evidence="4" id="KW-1185">Reference proteome</keyword>
<dbReference type="STRING" id="4533.J3MBK9"/>
<feature type="compositionally biased region" description="Low complexity" evidence="2">
    <location>
        <begin position="162"/>
        <end position="171"/>
    </location>
</feature>
<evidence type="ECO:0000313" key="3">
    <source>
        <dbReference type="EnsemblPlants" id="OB06G14030.1"/>
    </source>
</evidence>
<organism evidence="3">
    <name type="scientific">Oryza brachyantha</name>
    <name type="common">malo sina</name>
    <dbReference type="NCBI Taxonomy" id="4533"/>
    <lineage>
        <taxon>Eukaryota</taxon>
        <taxon>Viridiplantae</taxon>
        <taxon>Streptophyta</taxon>
        <taxon>Embryophyta</taxon>
        <taxon>Tracheophyta</taxon>
        <taxon>Spermatophyta</taxon>
        <taxon>Magnoliopsida</taxon>
        <taxon>Liliopsida</taxon>
        <taxon>Poales</taxon>
        <taxon>Poaceae</taxon>
        <taxon>BOP clade</taxon>
        <taxon>Oryzoideae</taxon>
        <taxon>Oryzeae</taxon>
        <taxon>Oryzinae</taxon>
        <taxon>Oryza</taxon>
    </lineage>
</organism>
<dbReference type="HOGENOM" id="CLU_904234_0_0_1"/>
<feature type="region of interest" description="Disordered" evidence="2">
    <location>
        <begin position="159"/>
        <end position="245"/>
    </location>
</feature>
<feature type="compositionally biased region" description="Basic residues" evidence="2">
    <location>
        <begin position="215"/>
        <end position="225"/>
    </location>
</feature>
<dbReference type="Gramene" id="OB06G14030.1">
    <property type="protein sequence ID" value="OB06G14030.1"/>
    <property type="gene ID" value="OB06G14030"/>
</dbReference>
<keyword evidence="1" id="KW-0175">Coiled coil</keyword>
<proteinExistence type="predicted"/>
<reference evidence="3" key="1">
    <citation type="journal article" date="2013" name="Nat. Commun.">
        <title>Whole-genome sequencing of Oryza brachyantha reveals mechanisms underlying Oryza genome evolution.</title>
        <authorList>
            <person name="Chen J."/>
            <person name="Huang Q."/>
            <person name="Gao D."/>
            <person name="Wang J."/>
            <person name="Lang Y."/>
            <person name="Liu T."/>
            <person name="Li B."/>
            <person name="Bai Z."/>
            <person name="Luis Goicoechea J."/>
            <person name="Liang C."/>
            <person name="Chen C."/>
            <person name="Zhang W."/>
            <person name="Sun S."/>
            <person name="Liao Y."/>
            <person name="Zhang X."/>
            <person name="Yang L."/>
            <person name="Song C."/>
            <person name="Wang M."/>
            <person name="Shi J."/>
            <person name="Liu G."/>
            <person name="Liu J."/>
            <person name="Zhou H."/>
            <person name="Zhou W."/>
            <person name="Yu Q."/>
            <person name="An N."/>
            <person name="Chen Y."/>
            <person name="Cai Q."/>
            <person name="Wang B."/>
            <person name="Liu B."/>
            <person name="Min J."/>
            <person name="Huang Y."/>
            <person name="Wu H."/>
            <person name="Li Z."/>
            <person name="Zhang Y."/>
            <person name="Yin Y."/>
            <person name="Song W."/>
            <person name="Jiang J."/>
            <person name="Jackson S.A."/>
            <person name="Wing R.A."/>
            <person name="Wang J."/>
            <person name="Chen M."/>
        </authorList>
    </citation>
    <scope>NUCLEOTIDE SEQUENCE [LARGE SCALE GENOMIC DNA]</scope>
    <source>
        <strain evidence="3">cv. IRGC 101232</strain>
    </source>
</reference>
<dbReference type="Proteomes" id="UP000006038">
    <property type="component" value="Chromosome 6"/>
</dbReference>
<protein>
    <submittedName>
        <fullName evidence="3">Uncharacterized protein</fullName>
    </submittedName>
</protein>
<accession>J3MBK9</accession>
<sequence length="308" mass="33751">MAGFLVLSYHAGVPPSLAVFRHFFKLCLFKLSGWYHFRGKDTAGMLFTGMPKHIKGWKEGFFFLSSPSPWPCQVHWGGPPSKIATAEPVLTTGEEKLAAKLLAAHRTVVDLRRYLCESNLAAAFSSNLTAASPQPPPSRSTSAKEMDPSVFETMKSMRAEKAAAAQAPMTAQKVKTEPASDTPSSGKKRKFDAEANAKEGTPPPPPPVACVPRLRASRSRRRQRATKTGNRGTCPTSTTATRPNGWPRAANYASFAFDYALKLEEKLQEQERSAGAMRSELEEKARAELAAAKAAAVQEYLRSDEHRR</sequence>
<feature type="region of interest" description="Disordered" evidence="2">
    <location>
        <begin position="128"/>
        <end position="147"/>
    </location>
</feature>
<feature type="coiled-coil region" evidence="1">
    <location>
        <begin position="260"/>
        <end position="287"/>
    </location>
</feature>
<reference evidence="3" key="2">
    <citation type="submission" date="2013-04" db="UniProtKB">
        <authorList>
            <consortium name="EnsemblPlants"/>
        </authorList>
    </citation>
    <scope>IDENTIFICATION</scope>
</reference>
<feature type="compositionally biased region" description="Polar residues" evidence="2">
    <location>
        <begin position="226"/>
        <end position="242"/>
    </location>
</feature>
<dbReference type="AlphaFoldDB" id="J3MBK9"/>